<protein>
    <submittedName>
        <fullName evidence="1">Uncharacterized protein</fullName>
    </submittedName>
</protein>
<keyword evidence="2" id="KW-1185">Reference proteome</keyword>
<evidence type="ECO:0000313" key="2">
    <source>
        <dbReference type="Proteomes" id="UP000399805"/>
    </source>
</evidence>
<reference evidence="1 2" key="1">
    <citation type="submission" date="2019-09" db="EMBL/GenBank/DDBJ databases">
        <authorList>
            <person name="Leyn A S."/>
        </authorList>
    </citation>
    <scope>NUCLEOTIDE SEQUENCE [LARGE SCALE GENOMIC DNA]</scope>
    <source>
        <strain evidence="1">AA231_1</strain>
    </source>
</reference>
<dbReference type="RefSeq" id="WP_155543386.1">
    <property type="nucleotide sequence ID" value="NZ_CABVGP010000001.1"/>
</dbReference>
<organism evidence="1 2">
    <name type="scientific">Amycolatopsis camponoti</name>
    <dbReference type="NCBI Taxonomy" id="2606593"/>
    <lineage>
        <taxon>Bacteria</taxon>
        <taxon>Bacillati</taxon>
        <taxon>Actinomycetota</taxon>
        <taxon>Actinomycetes</taxon>
        <taxon>Pseudonocardiales</taxon>
        <taxon>Pseudonocardiaceae</taxon>
        <taxon>Amycolatopsis</taxon>
    </lineage>
</organism>
<gene>
    <name evidence="1" type="ORF">AA23TX_03399</name>
</gene>
<proteinExistence type="predicted"/>
<sequence>MKRMIRALARALTGFGRVLVLPAPPFEPGLAVPVPRPVADVPRVPLSRRERETFRRIVSG</sequence>
<name>A0A6I8LPJ8_9PSEU</name>
<evidence type="ECO:0000313" key="1">
    <source>
        <dbReference type="EMBL" id="VVJ18378.1"/>
    </source>
</evidence>
<dbReference type="Proteomes" id="UP000399805">
    <property type="component" value="Unassembled WGS sequence"/>
</dbReference>
<dbReference type="AlphaFoldDB" id="A0A6I8LPJ8"/>
<dbReference type="EMBL" id="CABVGP010000001">
    <property type="protein sequence ID" value="VVJ18378.1"/>
    <property type="molecule type" value="Genomic_DNA"/>
</dbReference>
<accession>A0A6I8LPJ8</accession>